<accession>A0AAN7ZTK9</accession>
<feature type="region of interest" description="Disordered" evidence="1">
    <location>
        <begin position="116"/>
        <end position="149"/>
    </location>
</feature>
<dbReference type="GO" id="GO:0005667">
    <property type="term" value="C:transcription regulator complex"/>
    <property type="evidence" value="ECO:0007669"/>
    <property type="project" value="TreeGrafter"/>
</dbReference>
<dbReference type="Pfam" id="PF10545">
    <property type="entry name" value="MADF_DNA_bdg"/>
    <property type="match status" value="1"/>
</dbReference>
<dbReference type="PANTHER" id="PTHR12243:SF69">
    <property type="entry name" value="SI:CH73-59F11.3"/>
    <property type="match status" value="1"/>
</dbReference>
<evidence type="ECO:0000313" key="4">
    <source>
        <dbReference type="Proteomes" id="UP001329430"/>
    </source>
</evidence>
<reference evidence="3 4" key="1">
    <citation type="journal article" date="2024" name="Insects">
        <title>An Improved Chromosome-Level Genome Assembly of the Firefly Pyrocoelia pectoralis.</title>
        <authorList>
            <person name="Fu X."/>
            <person name="Meyer-Rochow V.B."/>
            <person name="Ballantyne L."/>
            <person name="Zhu X."/>
        </authorList>
    </citation>
    <scope>NUCLEOTIDE SEQUENCE [LARGE SCALE GENOMIC DNA]</scope>
    <source>
        <strain evidence="3">XCY_ONT2</strain>
    </source>
</reference>
<evidence type="ECO:0000256" key="1">
    <source>
        <dbReference type="SAM" id="MobiDB-lite"/>
    </source>
</evidence>
<comment type="caution">
    <text evidence="3">The sequence shown here is derived from an EMBL/GenBank/DDBJ whole genome shotgun (WGS) entry which is preliminary data.</text>
</comment>
<evidence type="ECO:0000259" key="2">
    <source>
        <dbReference type="PROSITE" id="PS51029"/>
    </source>
</evidence>
<feature type="compositionally biased region" description="Basic residues" evidence="1">
    <location>
        <begin position="138"/>
        <end position="149"/>
    </location>
</feature>
<dbReference type="InterPro" id="IPR006578">
    <property type="entry name" value="MADF-dom"/>
</dbReference>
<feature type="domain" description="MADF" evidence="2">
    <location>
        <begin position="6"/>
        <end position="85"/>
    </location>
</feature>
<protein>
    <recommendedName>
        <fullName evidence="2">MADF domain-containing protein</fullName>
    </recommendedName>
</protein>
<name>A0AAN7ZTK9_9COLE</name>
<gene>
    <name evidence="3" type="ORF">RI129_002733</name>
</gene>
<dbReference type="GO" id="GO:0005634">
    <property type="term" value="C:nucleus"/>
    <property type="evidence" value="ECO:0007669"/>
    <property type="project" value="TreeGrafter"/>
</dbReference>
<dbReference type="EMBL" id="JAVRBK010000002">
    <property type="protein sequence ID" value="KAK5647841.1"/>
    <property type="molecule type" value="Genomic_DNA"/>
</dbReference>
<keyword evidence="4" id="KW-1185">Reference proteome</keyword>
<dbReference type="SMART" id="SM00595">
    <property type="entry name" value="MADF"/>
    <property type="match status" value="1"/>
</dbReference>
<dbReference type="InterPro" id="IPR039353">
    <property type="entry name" value="TF_Adf1"/>
</dbReference>
<feature type="compositionally biased region" description="Polar residues" evidence="1">
    <location>
        <begin position="122"/>
        <end position="135"/>
    </location>
</feature>
<sequence>MFDTEKFICEIEKRPAIYNVKMKEYSNRDIKAKMWEEVTRWKSLRDQFRKEVRAMKTAHSGQSAPKKKKKYVYFDQLLFLLPSLAARVTASNLIDDAITNDADAVEGNDAIQMTTPEEAPLTASSSSRITPTAETGGTRKRPRNARNVY</sequence>
<dbReference type="Proteomes" id="UP001329430">
    <property type="component" value="Chromosome 2"/>
</dbReference>
<evidence type="ECO:0000313" key="3">
    <source>
        <dbReference type="EMBL" id="KAK5647841.1"/>
    </source>
</evidence>
<organism evidence="3 4">
    <name type="scientific">Pyrocoelia pectoralis</name>
    <dbReference type="NCBI Taxonomy" id="417401"/>
    <lineage>
        <taxon>Eukaryota</taxon>
        <taxon>Metazoa</taxon>
        <taxon>Ecdysozoa</taxon>
        <taxon>Arthropoda</taxon>
        <taxon>Hexapoda</taxon>
        <taxon>Insecta</taxon>
        <taxon>Pterygota</taxon>
        <taxon>Neoptera</taxon>
        <taxon>Endopterygota</taxon>
        <taxon>Coleoptera</taxon>
        <taxon>Polyphaga</taxon>
        <taxon>Elateriformia</taxon>
        <taxon>Elateroidea</taxon>
        <taxon>Lampyridae</taxon>
        <taxon>Lampyrinae</taxon>
        <taxon>Pyrocoelia</taxon>
    </lineage>
</organism>
<dbReference type="PANTHER" id="PTHR12243">
    <property type="entry name" value="MADF DOMAIN TRANSCRIPTION FACTOR"/>
    <property type="match status" value="1"/>
</dbReference>
<dbReference type="AlphaFoldDB" id="A0AAN7ZTK9"/>
<dbReference type="GO" id="GO:0006357">
    <property type="term" value="P:regulation of transcription by RNA polymerase II"/>
    <property type="evidence" value="ECO:0007669"/>
    <property type="project" value="TreeGrafter"/>
</dbReference>
<dbReference type="PROSITE" id="PS51029">
    <property type="entry name" value="MADF"/>
    <property type="match status" value="1"/>
</dbReference>
<proteinExistence type="predicted"/>